<proteinExistence type="predicted"/>
<dbReference type="InParanoid" id="A0A3Q7H4Q3"/>
<keyword evidence="1" id="KW-0472">Membrane</keyword>
<feature type="transmembrane region" description="Helical" evidence="1">
    <location>
        <begin position="36"/>
        <end position="54"/>
    </location>
</feature>
<reference evidence="2" key="2">
    <citation type="submission" date="2019-01" db="UniProtKB">
        <authorList>
            <consortium name="EnsemblPlants"/>
        </authorList>
    </citation>
    <scope>IDENTIFICATION</scope>
    <source>
        <strain evidence="2">cv. Heinz 1706</strain>
    </source>
</reference>
<accession>A0A3Q7H4Q3</accession>
<organism evidence="2">
    <name type="scientific">Solanum lycopersicum</name>
    <name type="common">Tomato</name>
    <name type="synonym">Lycopersicon esculentum</name>
    <dbReference type="NCBI Taxonomy" id="4081"/>
    <lineage>
        <taxon>Eukaryota</taxon>
        <taxon>Viridiplantae</taxon>
        <taxon>Streptophyta</taxon>
        <taxon>Embryophyta</taxon>
        <taxon>Tracheophyta</taxon>
        <taxon>Spermatophyta</taxon>
        <taxon>Magnoliopsida</taxon>
        <taxon>eudicotyledons</taxon>
        <taxon>Gunneridae</taxon>
        <taxon>Pentapetalae</taxon>
        <taxon>asterids</taxon>
        <taxon>lamiids</taxon>
        <taxon>Solanales</taxon>
        <taxon>Solanaceae</taxon>
        <taxon>Solanoideae</taxon>
        <taxon>Solaneae</taxon>
        <taxon>Solanum</taxon>
        <taxon>Solanum subgen. Lycopersicon</taxon>
    </lineage>
</organism>
<keyword evidence="1" id="KW-0812">Transmembrane</keyword>
<reference evidence="2" key="1">
    <citation type="journal article" date="2012" name="Nature">
        <title>The tomato genome sequence provides insights into fleshy fruit evolution.</title>
        <authorList>
            <consortium name="Tomato Genome Consortium"/>
        </authorList>
    </citation>
    <scope>NUCLEOTIDE SEQUENCE [LARGE SCALE GENOMIC DNA]</scope>
    <source>
        <strain evidence="2">cv. Heinz 1706</strain>
    </source>
</reference>
<name>A0A3Q7H4Q3_SOLLC</name>
<dbReference type="EnsemblPlants" id="Solyc05g005500.1.1">
    <property type="protein sequence ID" value="Solyc05g005500.1.1.1"/>
    <property type="gene ID" value="Solyc05g005500.1"/>
</dbReference>
<dbReference type="PaxDb" id="4081-Solyc05g005500.1.1"/>
<protein>
    <submittedName>
        <fullName evidence="2">Uncharacterized protein</fullName>
    </submittedName>
</protein>
<evidence type="ECO:0000313" key="3">
    <source>
        <dbReference type="Proteomes" id="UP000004994"/>
    </source>
</evidence>
<dbReference type="AlphaFoldDB" id="A0A3Q7H4Q3"/>
<dbReference type="Gramene" id="Solyc05g005500.1.1">
    <property type="protein sequence ID" value="Solyc05g005500.1.1.1"/>
    <property type="gene ID" value="Solyc05g005500.1"/>
</dbReference>
<dbReference type="Proteomes" id="UP000004994">
    <property type="component" value="Chromosome 5"/>
</dbReference>
<evidence type="ECO:0000313" key="2">
    <source>
        <dbReference type="EnsemblPlants" id="Solyc05g005500.1.1.1"/>
    </source>
</evidence>
<keyword evidence="3" id="KW-1185">Reference proteome</keyword>
<evidence type="ECO:0000256" key="1">
    <source>
        <dbReference type="SAM" id="Phobius"/>
    </source>
</evidence>
<keyword evidence="1" id="KW-1133">Transmembrane helix</keyword>
<sequence length="55" mass="6270">MLSKMMKMWPKNGSISLLSLTFKINGVPNVEVIQSSTLFHSLFLSLFLSFFVVFI</sequence>